<dbReference type="PIRSF" id="PIRSF002741">
    <property type="entry name" value="MppA"/>
    <property type="match status" value="1"/>
</dbReference>
<dbReference type="EMBL" id="CP067140">
    <property type="protein sequence ID" value="WCR01567.1"/>
    <property type="molecule type" value="Genomic_DNA"/>
</dbReference>
<dbReference type="Gene3D" id="3.10.105.10">
    <property type="entry name" value="Dipeptide-binding Protein, Domain 3"/>
    <property type="match status" value="1"/>
</dbReference>
<dbReference type="Proteomes" id="UP001215549">
    <property type="component" value="Chromosome"/>
</dbReference>
<feature type="domain" description="Solute-binding protein family 5" evidence="4">
    <location>
        <begin position="73"/>
        <end position="421"/>
    </location>
</feature>
<proteinExistence type="inferred from homology"/>
<evidence type="ECO:0000313" key="7">
    <source>
        <dbReference type="Proteomes" id="UP000186216"/>
    </source>
</evidence>
<dbReference type="AlphaFoldDB" id="A0AA45W7U1"/>
<comment type="subcellular location">
    <subcellularLocation>
        <location evidence="1">Periplasm</location>
    </subcellularLocation>
</comment>
<dbReference type="Proteomes" id="UP000186216">
    <property type="component" value="Unassembled WGS sequence"/>
</dbReference>
<evidence type="ECO:0000256" key="2">
    <source>
        <dbReference type="ARBA" id="ARBA00005695"/>
    </source>
</evidence>
<dbReference type="GO" id="GO:0015833">
    <property type="term" value="P:peptide transport"/>
    <property type="evidence" value="ECO:0007669"/>
    <property type="project" value="TreeGrafter"/>
</dbReference>
<keyword evidence="3" id="KW-0732">Signal</keyword>
<evidence type="ECO:0000259" key="4">
    <source>
        <dbReference type="Pfam" id="PF00496"/>
    </source>
</evidence>
<dbReference type="SUPFAM" id="SSF53850">
    <property type="entry name" value="Periplasmic binding protein-like II"/>
    <property type="match status" value="1"/>
</dbReference>
<dbReference type="GO" id="GO:0043190">
    <property type="term" value="C:ATP-binding cassette (ABC) transporter complex"/>
    <property type="evidence" value="ECO:0007669"/>
    <property type="project" value="InterPro"/>
</dbReference>
<dbReference type="GO" id="GO:0030288">
    <property type="term" value="C:outer membrane-bounded periplasmic space"/>
    <property type="evidence" value="ECO:0007669"/>
    <property type="project" value="UniProtKB-ARBA"/>
</dbReference>
<reference evidence="5 7" key="1">
    <citation type="submission" date="2017-01" db="EMBL/GenBank/DDBJ databases">
        <authorList>
            <person name="Varghese N."/>
            <person name="Submissions S."/>
        </authorList>
    </citation>
    <scope>NUCLEOTIDE SEQUENCE [LARGE SCALE GENOMIC DNA]</scope>
    <source>
        <strain evidence="5 7">DSM 18447</strain>
    </source>
</reference>
<evidence type="ECO:0000313" key="6">
    <source>
        <dbReference type="EMBL" id="WCR01567.1"/>
    </source>
</evidence>
<evidence type="ECO:0000313" key="8">
    <source>
        <dbReference type="Proteomes" id="UP001215549"/>
    </source>
</evidence>
<evidence type="ECO:0000256" key="3">
    <source>
        <dbReference type="SAM" id="SignalP"/>
    </source>
</evidence>
<reference evidence="6 8" key="2">
    <citation type="submission" date="2021-01" db="EMBL/GenBank/DDBJ databases">
        <title>Biogeographic distribution of Paracoccus.</title>
        <authorList>
            <person name="Hollensteiner J."/>
            <person name="Leineberger J."/>
            <person name="Brinkhoff T."/>
            <person name="Daniel R."/>
        </authorList>
    </citation>
    <scope>NUCLEOTIDE SEQUENCE [LARGE SCALE GENOMIC DNA]</scope>
    <source>
        <strain evidence="6 8">DSM 18447</strain>
    </source>
</reference>
<dbReference type="RefSeq" id="WP_084203298.1">
    <property type="nucleotide sequence ID" value="NZ_CP067140.1"/>
</dbReference>
<dbReference type="GO" id="GO:1904680">
    <property type="term" value="F:peptide transmembrane transporter activity"/>
    <property type="evidence" value="ECO:0007669"/>
    <property type="project" value="TreeGrafter"/>
</dbReference>
<accession>A0AA45W7U1</accession>
<comment type="similarity">
    <text evidence="2">Belongs to the bacterial solute-binding protein 5 family.</text>
</comment>
<evidence type="ECO:0000313" key="5">
    <source>
        <dbReference type="EMBL" id="SIT12351.1"/>
    </source>
</evidence>
<dbReference type="EMBL" id="FTOU01000021">
    <property type="protein sequence ID" value="SIT12351.1"/>
    <property type="molecule type" value="Genomic_DNA"/>
</dbReference>
<dbReference type="InterPro" id="IPR000914">
    <property type="entry name" value="SBP_5_dom"/>
</dbReference>
<name>A0AA45W7U1_9RHOB</name>
<gene>
    <name evidence="6" type="ORF">JHX88_11515</name>
    <name evidence="5" type="ORF">SAMN05421772_12123</name>
</gene>
<dbReference type="InterPro" id="IPR039424">
    <property type="entry name" value="SBP_5"/>
</dbReference>
<feature type="signal peptide" evidence="3">
    <location>
        <begin position="1"/>
        <end position="27"/>
    </location>
</feature>
<dbReference type="PANTHER" id="PTHR30290">
    <property type="entry name" value="PERIPLASMIC BINDING COMPONENT OF ABC TRANSPORTER"/>
    <property type="match status" value="1"/>
</dbReference>
<dbReference type="InterPro" id="IPR030678">
    <property type="entry name" value="Peptide/Ni-bd"/>
</dbReference>
<evidence type="ECO:0000256" key="1">
    <source>
        <dbReference type="ARBA" id="ARBA00004418"/>
    </source>
</evidence>
<dbReference type="Gene3D" id="3.90.76.10">
    <property type="entry name" value="Dipeptide-binding Protein, Domain 1"/>
    <property type="match status" value="1"/>
</dbReference>
<dbReference type="Gene3D" id="3.40.190.10">
    <property type="entry name" value="Periplasmic binding protein-like II"/>
    <property type="match status" value="1"/>
</dbReference>
<dbReference type="CDD" id="cd00995">
    <property type="entry name" value="PBP2_NikA_DppA_OppA_like"/>
    <property type="match status" value="1"/>
</dbReference>
<organism evidence="5 7">
    <name type="scientific">Paracoccus saliphilus</name>
    <dbReference type="NCBI Taxonomy" id="405559"/>
    <lineage>
        <taxon>Bacteria</taxon>
        <taxon>Pseudomonadati</taxon>
        <taxon>Pseudomonadota</taxon>
        <taxon>Alphaproteobacteria</taxon>
        <taxon>Rhodobacterales</taxon>
        <taxon>Paracoccaceae</taxon>
        <taxon>Paracoccus</taxon>
    </lineage>
</organism>
<feature type="chain" id="PRO_5041303432" evidence="3">
    <location>
        <begin position="28"/>
        <end position="530"/>
    </location>
</feature>
<sequence length="530" mass="57719">MLGFCFSARKVLISGAAITLMASSAIAQNVVVAIDPGSAESNLYWETIGGLIPPHMQSLVGNDPETGAYDNSGLAESWEHNEDFTSWTFKLNPEAEFSNGWGPVTAEDVVHSAALHVGEDSRLSGIQALRDATVTAVDEHTVRFDLPSPEPDFLFLHAGRAVLLIYSKAQFEAEGLEGYAENPAGSGPFTYVSRDLSNTLKFAPVEGHWSGVDVDFDSLELRFVGEPATRLAMLLSGEADIVSLPRELQADAVAQGNEIVSSAQASMQSAMVFSGLFMNSDGPAKDLNLPWQDVRIREAMNRALDREAMIDILYEGRAEPLTVFSMDPRFDGYVPDLTENFDDSYGYDPERASELLAEANYPDAFENRVIPIAATALAGNPEFGLMAELAQSLFADVGLQTEIREMDWPTLQNARVGFTADFVHPMRNAPVRPNAIGVLASHTTHLSPAYSIGSPELDEMGAELVETKEPAERANIVENMFTYVFDNYAHMPIATVSAEVVINPERVKGWQFPGASSSGFSHFHLIDTVE</sequence>
<keyword evidence="8" id="KW-1185">Reference proteome</keyword>
<dbReference type="Pfam" id="PF00496">
    <property type="entry name" value="SBP_bac_5"/>
    <property type="match status" value="1"/>
</dbReference>
<protein>
    <submittedName>
        <fullName evidence="6">ABC transporter substrate-binding protein</fullName>
    </submittedName>
    <submittedName>
        <fullName evidence="5">ABC-type transport system, substrate-binding protein</fullName>
    </submittedName>
</protein>